<feature type="transmembrane region" description="Helical" evidence="7">
    <location>
        <begin position="223"/>
        <end position="241"/>
    </location>
</feature>
<comment type="subcellular location">
    <subcellularLocation>
        <location evidence="1">Membrane</location>
    </subcellularLocation>
</comment>
<dbReference type="Proteomes" id="UP000252038">
    <property type="component" value="Chromosome"/>
</dbReference>
<comment type="similarity">
    <text evidence="3">Belongs to the methyl-accepting chemotaxis (MCP) protein family.</text>
</comment>
<protein>
    <submittedName>
        <fullName evidence="9">Methyl-accepting chemotaxis protein</fullName>
    </submittedName>
</protein>
<sequence length="561" mass="59713">MPQGIGTVRAAAARRCRPPRLATARKHAMTTLQGMRISTKQALSYGAVIALLLLCAAAALQGFADISGIVHDITRVNNLETRMAHQLLEQNQQIRIDIRTSLLADSPGDTAAAGQAFQESLRRYQDTEQQLAQMFQREPSTQPRERELMSAVQSASRDAHQNYRQALDLAMQQRGKDAIALLNTGKGAQLNDNISALAAFENQLNDALARQGENSCETSRNRMILLAAAAIIASLLIAVLIRRDLLRTLGGEPQQVAELMRQVAGGNLHCQIPLRAGDQNSLAASIMQTVQTLGAIIGEVKSGSENLSVAAQHIHSTSQMLAQSASQQASGLEETSASVLQMSNSINQTTDNARLTESMAEKASSEAAEGGAAVQQTVRAMREIADKIGIVDDIAYQTNLLALNAAIEAARAGEHGKGFAVVAAEVRKLAERSQVAAQEIGTLAADSVNIVDSAGGLLEEIVRSSRRTSDLVQEIAAASKEQSGGVGQISMAVQQLNQTTQQNASASEELAATAEEMNRQAENLHDLIGFFHLGSLHAAHSAAHSHQPAPAATDDHGYAQF</sequence>
<feature type="region of interest" description="Disordered" evidence="6">
    <location>
        <begin position="541"/>
        <end position="561"/>
    </location>
</feature>
<dbReference type="GO" id="GO:0006935">
    <property type="term" value="P:chemotaxis"/>
    <property type="evidence" value="ECO:0007669"/>
    <property type="project" value="UniProtKB-KW"/>
</dbReference>
<dbReference type="PANTHER" id="PTHR43531:SF11">
    <property type="entry name" value="METHYL-ACCEPTING CHEMOTAXIS PROTEIN 3"/>
    <property type="match status" value="1"/>
</dbReference>
<evidence type="ECO:0000256" key="1">
    <source>
        <dbReference type="ARBA" id="ARBA00004370"/>
    </source>
</evidence>
<keyword evidence="7" id="KW-0472">Membrane</keyword>
<keyword evidence="2" id="KW-0145">Chemotaxis</keyword>
<keyword evidence="7" id="KW-0812">Transmembrane</keyword>
<dbReference type="GO" id="GO:0005886">
    <property type="term" value="C:plasma membrane"/>
    <property type="evidence" value="ECO:0007669"/>
    <property type="project" value="TreeGrafter"/>
</dbReference>
<reference evidence="9 10" key="1">
    <citation type="submission" date="2018-05" db="EMBL/GenBank/DDBJ databases">
        <title>Genome sequencing, assembly and analysis of the novel insecticidal bacterium, Chromobacterium phragmitis.</title>
        <authorList>
            <person name="Sparks M.E."/>
            <person name="Blackburn M.B."/>
            <person name="Gundersen-Rindal D.E."/>
        </authorList>
    </citation>
    <scope>NUCLEOTIDE SEQUENCE [LARGE SCALE GENOMIC DNA]</scope>
    <source>
        <strain evidence="9">IIBBL 274-1</strain>
    </source>
</reference>
<dbReference type="AlphaFoldDB" id="A0A344UL89"/>
<dbReference type="InterPro" id="IPR004089">
    <property type="entry name" value="MCPsignal_dom"/>
</dbReference>
<organism evidence="9 10">
    <name type="scientific">Chromobacterium phragmitis</name>
    <dbReference type="NCBI Taxonomy" id="2202141"/>
    <lineage>
        <taxon>Bacteria</taxon>
        <taxon>Pseudomonadati</taxon>
        <taxon>Pseudomonadota</taxon>
        <taxon>Betaproteobacteria</taxon>
        <taxon>Neisseriales</taxon>
        <taxon>Chromobacteriaceae</taxon>
        <taxon>Chromobacterium</taxon>
    </lineage>
</organism>
<evidence type="ECO:0000256" key="2">
    <source>
        <dbReference type="ARBA" id="ARBA00022500"/>
    </source>
</evidence>
<dbReference type="Pfam" id="PF00015">
    <property type="entry name" value="MCPsignal"/>
    <property type="match status" value="1"/>
</dbReference>
<accession>A0A344UL89</accession>
<proteinExistence type="inferred from homology"/>
<dbReference type="SMART" id="SM00283">
    <property type="entry name" value="MA"/>
    <property type="match status" value="1"/>
</dbReference>
<evidence type="ECO:0000256" key="7">
    <source>
        <dbReference type="SAM" id="Phobius"/>
    </source>
</evidence>
<dbReference type="PANTHER" id="PTHR43531">
    <property type="entry name" value="PROTEIN ICFG"/>
    <property type="match status" value="1"/>
</dbReference>
<dbReference type="FunFam" id="1.10.287.950:FF:000001">
    <property type="entry name" value="Methyl-accepting chemotaxis sensory transducer"/>
    <property type="match status" value="1"/>
</dbReference>
<dbReference type="SUPFAM" id="SSF58104">
    <property type="entry name" value="Methyl-accepting chemotaxis protein (MCP) signaling domain"/>
    <property type="match status" value="1"/>
</dbReference>
<dbReference type="EMBL" id="CP029554">
    <property type="protein sequence ID" value="AXE36037.1"/>
    <property type="molecule type" value="Genomic_DNA"/>
</dbReference>
<evidence type="ECO:0000256" key="3">
    <source>
        <dbReference type="ARBA" id="ARBA00029447"/>
    </source>
</evidence>
<evidence type="ECO:0000313" key="10">
    <source>
        <dbReference type="Proteomes" id="UP000252038"/>
    </source>
</evidence>
<feature type="domain" description="Methyl-accepting transducer" evidence="8">
    <location>
        <begin position="303"/>
        <end position="518"/>
    </location>
</feature>
<dbReference type="KEGG" id="chrb:DK843_18030"/>
<gene>
    <name evidence="9" type="ORF">DK843_18030</name>
</gene>
<keyword evidence="7" id="KW-1133">Transmembrane helix</keyword>
<keyword evidence="4" id="KW-0807">Transducer</keyword>
<feature type="transmembrane region" description="Helical" evidence="7">
    <location>
        <begin position="42"/>
        <end position="64"/>
    </location>
</feature>
<dbReference type="InterPro" id="IPR051310">
    <property type="entry name" value="MCP_chemotaxis"/>
</dbReference>
<name>A0A344UL89_9NEIS</name>
<dbReference type="Gene3D" id="1.10.287.950">
    <property type="entry name" value="Methyl-accepting chemotaxis protein"/>
    <property type="match status" value="1"/>
</dbReference>
<keyword evidence="5" id="KW-0175">Coiled coil</keyword>
<evidence type="ECO:0000256" key="6">
    <source>
        <dbReference type="SAM" id="MobiDB-lite"/>
    </source>
</evidence>
<dbReference type="GO" id="GO:0004888">
    <property type="term" value="F:transmembrane signaling receptor activity"/>
    <property type="evidence" value="ECO:0007669"/>
    <property type="project" value="InterPro"/>
</dbReference>
<evidence type="ECO:0000256" key="5">
    <source>
        <dbReference type="SAM" id="Coils"/>
    </source>
</evidence>
<feature type="coiled-coil region" evidence="5">
    <location>
        <begin position="489"/>
        <end position="527"/>
    </location>
</feature>
<evidence type="ECO:0000259" key="8">
    <source>
        <dbReference type="PROSITE" id="PS50111"/>
    </source>
</evidence>
<dbReference type="InterPro" id="IPR004090">
    <property type="entry name" value="Chemotax_Me-accpt_rcpt"/>
</dbReference>
<feature type="compositionally biased region" description="Low complexity" evidence="6">
    <location>
        <begin position="541"/>
        <end position="552"/>
    </location>
</feature>
<dbReference type="PROSITE" id="PS50111">
    <property type="entry name" value="CHEMOTAXIS_TRANSDUC_2"/>
    <property type="match status" value="1"/>
</dbReference>
<evidence type="ECO:0000256" key="4">
    <source>
        <dbReference type="PROSITE-ProRule" id="PRU00284"/>
    </source>
</evidence>
<evidence type="ECO:0000313" key="9">
    <source>
        <dbReference type="EMBL" id="AXE36037.1"/>
    </source>
</evidence>
<dbReference type="GO" id="GO:0007165">
    <property type="term" value="P:signal transduction"/>
    <property type="evidence" value="ECO:0007669"/>
    <property type="project" value="UniProtKB-KW"/>
</dbReference>
<dbReference type="PRINTS" id="PR00260">
    <property type="entry name" value="CHEMTRNSDUCR"/>
</dbReference>